<dbReference type="OrthoDB" id="3270542at2759"/>
<dbReference type="SMART" id="SM00355">
    <property type="entry name" value="ZnF_C2H2"/>
    <property type="match status" value="1"/>
</dbReference>
<protein>
    <recommendedName>
        <fullName evidence="11">C2H2-type domain-containing protein</fullName>
    </recommendedName>
</protein>
<keyword evidence="2" id="KW-0479">Metal-binding</keyword>
<dbReference type="AlphaFoldDB" id="A0A8H7LZF7"/>
<organism evidence="12 13">
    <name type="scientific">Rhizoctonia solani</name>
    <dbReference type="NCBI Taxonomy" id="456999"/>
    <lineage>
        <taxon>Eukaryota</taxon>
        <taxon>Fungi</taxon>
        <taxon>Dikarya</taxon>
        <taxon>Basidiomycota</taxon>
        <taxon>Agaricomycotina</taxon>
        <taxon>Agaricomycetes</taxon>
        <taxon>Cantharellales</taxon>
        <taxon>Ceratobasidiaceae</taxon>
        <taxon>Rhizoctonia</taxon>
    </lineage>
</organism>
<proteinExistence type="inferred from homology"/>
<dbReference type="Proteomes" id="UP000602905">
    <property type="component" value="Unassembled WGS sequence"/>
</dbReference>
<evidence type="ECO:0000256" key="7">
    <source>
        <dbReference type="ARBA" id="ARBA00023163"/>
    </source>
</evidence>
<keyword evidence="3" id="KW-0677">Repeat</keyword>
<name>A0A8H7LZF7_9AGAM</name>
<evidence type="ECO:0000256" key="3">
    <source>
        <dbReference type="ARBA" id="ARBA00022737"/>
    </source>
</evidence>
<comment type="similarity">
    <text evidence="1">Belongs to the krueppel C2H2-type zinc-finger protein family.</text>
</comment>
<feature type="domain" description="C2H2-type" evidence="11">
    <location>
        <begin position="434"/>
        <end position="461"/>
    </location>
</feature>
<sequence>MGTSTANPALPITRLMSKTEPDTGGASSPLLKSLSAVAQATKKPNHESERSQKLVVKAEVVYLDHIAWLECAAYTYTLNLKPESEPLRHIHKGAQANAINPAVCSVEKLHCEHISPKLAVDDSPPLLDNHDSNFSKQHHANMESSAIHNDALEHGKWFGTSRLRVQGVSHPLFDPRAPEDISYKAPKHQDAHESLHLYKSLFGLAQCLTPQKGASTLSPGSVYASNSPVPSQAQYNTTSNSGSSTMGRANNAEKNTEQHAKPSLEEATIDTELANLDAGSLMELSFFYYSLALERDPSIADLGLSHDHVPDSYAFPSEVPVPVPLHSNDPSASETFVGATYLSTSDDKRQPITHASTSFSVNPSSTHLHSSARLPPYFNPSELPTTALPNNSNTVHNIPPCTAADEANSHFCTFHVNDLSTRPSRHKKPNKALHVCSECGQQFRRPSSLADHMHTHTGVKRNYYSCYFG</sequence>
<dbReference type="InterPro" id="IPR036236">
    <property type="entry name" value="Znf_C2H2_sf"/>
</dbReference>
<evidence type="ECO:0000313" key="12">
    <source>
        <dbReference type="EMBL" id="KAF8714684.1"/>
    </source>
</evidence>
<evidence type="ECO:0000256" key="1">
    <source>
        <dbReference type="ARBA" id="ARBA00006991"/>
    </source>
</evidence>
<evidence type="ECO:0000256" key="6">
    <source>
        <dbReference type="ARBA" id="ARBA00023015"/>
    </source>
</evidence>
<dbReference type="PROSITE" id="PS50157">
    <property type="entry name" value="ZINC_FINGER_C2H2_2"/>
    <property type="match status" value="1"/>
</dbReference>
<keyword evidence="7" id="KW-0804">Transcription</keyword>
<dbReference type="EMBL" id="JACYCD010000009">
    <property type="protein sequence ID" value="KAF8714684.1"/>
    <property type="molecule type" value="Genomic_DNA"/>
</dbReference>
<keyword evidence="5" id="KW-0862">Zinc</keyword>
<dbReference type="PROSITE" id="PS00028">
    <property type="entry name" value="ZINC_FINGER_C2H2_1"/>
    <property type="match status" value="1"/>
</dbReference>
<evidence type="ECO:0000256" key="5">
    <source>
        <dbReference type="ARBA" id="ARBA00022833"/>
    </source>
</evidence>
<feature type="region of interest" description="Disordered" evidence="10">
    <location>
        <begin position="215"/>
        <end position="265"/>
    </location>
</feature>
<feature type="compositionally biased region" description="Low complexity" evidence="10">
    <location>
        <begin position="236"/>
        <end position="245"/>
    </location>
</feature>
<feature type="non-terminal residue" evidence="12">
    <location>
        <position position="1"/>
    </location>
</feature>
<accession>A0A8H7LZF7</accession>
<evidence type="ECO:0000256" key="4">
    <source>
        <dbReference type="ARBA" id="ARBA00022771"/>
    </source>
</evidence>
<dbReference type="Gene3D" id="3.30.160.60">
    <property type="entry name" value="Classic Zinc Finger"/>
    <property type="match status" value="1"/>
</dbReference>
<evidence type="ECO:0000256" key="10">
    <source>
        <dbReference type="SAM" id="MobiDB-lite"/>
    </source>
</evidence>
<dbReference type="InterPro" id="IPR013087">
    <property type="entry name" value="Znf_C2H2_type"/>
</dbReference>
<dbReference type="GO" id="GO:0008270">
    <property type="term" value="F:zinc ion binding"/>
    <property type="evidence" value="ECO:0007669"/>
    <property type="project" value="UniProtKB-KW"/>
</dbReference>
<keyword evidence="8" id="KW-0539">Nucleus</keyword>
<evidence type="ECO:0000256" key="9">
    <source>
        <dbReference type="PROSITE-ProRule" id="PRU00042"/>
    </source>
</evidence>
<evidence type="ECO:0000256" key="2">
    <source>
        <dbReference type="ARBA" id="ARBA00022723"/>
    </source>
</evidence>
<keyword evidence="4 9" id="KW-0863">Zinc-finger</keyword>
<reference evidence="12" key="1">
    <citation type="submission" date="2020-09" db="EMBL/GenBank/DDBJ databases">
        <title>Comparative genome analyses of four rice-infecting Rhizoctonia solani isolates reveal extensive enrichment of homogalacturonan modification genes.</title>
        <authorList>
            <person name="Lee D.-Y."/>
            <person name="Jeon J."/>
            <person name="Kim K.-T."/>
            <person name="Cheong K."/>
            <person name="Song H."/>
            <person name="Choi G."/>
            <person name="Ko J."/>
            <person name="Opiyo S.O."/>
            <person name="Zuo S."/>
            <person name="Madhav S."/>
            <person name="Lee Y.-H."/>
            <person name="Wang G.-L."/>
        </authorList>
    </citation>
    <scope>NUCLEOTIDE SEQUENCE</scope>
    <source>
        <strain evidence="12">AG1-IA WGL</strain>
    </source>
</reference>
<evidence type="ECO:0000256" key="8">
    <source>
        <dbReference type="ARBA" id="ARBA00023242"/>
    </source>
</evidence>
<gene>
    <name evidence="12" type="ORF">RHS03_00155</name>
</gene>
<comment type="caution">
    <text evidence="12">The sequence shown here is derived from an EMBL/GenBank/DDBJ whole genome shotgun (WGS) entry which is preliminary data.</text>
</comment>
<feature type="compositionally biased region" description="Basic and acidic residues" evidence="10">
    <location>
        <begin position="254"/>
        <end position="264"/>
    </location>
</feature>
<dbReference type="SUPFAM" id="SSF57667">
    <property type="entry name" value="beta-beta-alpha zinc fingers"/>
    <property type="match status" value="1"/>
</dbReference>
<dbReference type="FunFam" id="3.30.160.60:FF:000761">
    <property type="entry name" value="Zinc finger protein 449"/>
    <property type="match status" value="1"/>
</dbReference>
<keyword evidence="6" id="KW-0805">Transcription regulation</keyword>
<evidence type="ECO:0000313" key="13">
    <source>
        <dbReference type="Proteomes" id="UP000602905"/>
    </source>
</evidence>
<feature type="compositionally biased region" description="Polar residues" evidence="10">
    <location>
        <begin position="215"/>
        <end position="235"/>
    </location>
</feature>
<evidence type="ECO:0000259" key="11">
    <source>
        <dbReference type="PROSITE" id="PS50157"/>
    </source>
</evidence>